<dbReference type="PROSITE" id="PS51677">
    <property type="entry name" value="NODB"/>
    <property type="match status" value="1"/>
</dbReference>
<keyword evidence="4" id="KW-1185">Reference proteome</keyword>
<evidence type="ECO:0000313" key="3">
    <source>
        <dbReference type="EMBL" id="APW42264.1"/>
    </source>
</evidence>
<dbReference type="InterPro" id="IPR002509">
    <property type="entry name" value="NODB_dom"/>
</dbReference>
<dbReference type="STRING" id="1484693.RS694_06750"/>
<dbReference type="eggNOG" id="COG0726">
    <property type="taxonomic scope" value="Bacteria"/>
</dbReference>
<evidence type="ECO:0000313" key="4">
    <source>
        <dbReference type="Proteomes" id="UP000186110"/>
    </source>
</evidence>
<dbReference type="Pfam" id="PF01522">
    <property type="entry name" value="Polysacc_deac_1"/>
    <property type="match status" value="1"/>
</dbReference>
<accession>A0A1P8K8D6</accession>
<dbReference type="PANTHER" id="PTHR10587:SF134">
    <property type="entry name" value="SECRETED PROTEIN"/>
    <property type="match status" value="1"/>
</dbReference>
<feature type="domain" description="NodB homology" evidence="2">
    <location>
        <begin position="42"/>
        <end position="261"/>
    </location>
</feature>
<feature type="chain" id="PRO_5010371603" evidence="1">
    <location>
        <begin position="35"/>
        <end position="278"/>
    </location>
</feature>
<dbReference type="CDD" id="cd10917">
    <property type="entry name" value="CE4_NodB_like_6s_7s"/>
    <property type="match status" value="1"/>
</dbReference>
<feature type="signal peptide" evidence="1">
    <location>
        <begin position="1"/>
        <end position="34"/>
    </location>
</feature>
<keyword evidence="1" id="KW-0732">Signal</keyword>
<protein>
    <submittedName>
        <fullName evidence="3">Peptidase A8</fullName>
    </submittedName>
</protein>
<dbReference type="InterPro" id="IPR050248">
    <property type="entry name" value="Polysacc_deacetylase_ArnD"/>
</dbReference>
<evidence type="ECO:0000256" key="1">
    <source>
        <dbReference type="SAM" id="SignalP"/>
    </source>
</evidence>
<sequence length="278" mass="30451">MESGPKTTPRADMHRAALQIATFLVAACASAAGAAGTNACENPVYLTLDTGHMEVAPMMAEVLKRQQVRVTFFVANERTKVADGSLGNAWGSWWRSVAADGHEFASHTYDHVVWRGDLPGVKPSFRMQPTAGALEGREFTWDAAKYCEQIERAARRIEDFTGKKSLPLFRAPSGKTSPRLLAVAESCGYAHVGWAPAGFLGDELPSEKYSNEMLLQKALRDIRKGDILMAHLGIWSRKDPWAPAVLEPLIVGLKAKGFCFDTLRNHPAYKDWIAAHGG</sequence>
<dbReference type="PROSITE" id="PS51257">
    <property type="entry name" value="PROKAR_LIPOPROTEIN"/>
    <property type="match status" value="1"/>
</dbReference>
<dbReference type="RefSeq" id="WP_029705965.1">
    <property type="nucleotide sequence ID" value="NZ_CP019239.1"/>
</dbReference>
<proteinExistence type="predicted"/>
<name>A0A1P8K8D6_9BURK</name>
<dbReference type="PANTHER" id="PTHR10587">
    <property type="entry name" value="GLYCOSYL TRANSFERASE-RELATED"/>
    <property type="match status" value="1"/>
</dbReference>
<dbReference type="Proteomes" id="UP000186110">
    <property type="component" value="Chromosome"/>
</dbReference>
<dbReference type="EMBL" id="CP019239">
    <property type="protein sequence ID" value="APW42264.1"/>
    <property type="molecule type" value="Genomic_DNA"/>
</dbReference>
<gene>
    <name evidence="3" type="ORF">RS694_06750</name>
</gene>
<dbReference type="GO" id="GO:0016810">
    <property type="term" value="F:hydrolase activity, acting on carbon-nitrogen (but not peptide) bonds"/>
    <property type="evidence" value="ECO:0007669"/>
    <property type="project" value="InterPro"/>
</dbReference>
<dbReference type="SUPFAM" id="SSF88713">
    <property type="entry name" value="Glycoside hydrolase/deacetylase"/>
    <property type="match status" value="1"/>
</dbReference>
<dbReference type="AlphaFoldDB" id="A0A1P8K8D6"/>
<organism evidence="3 4">
    <name type="scientific">Rhodoferax saidenbachensis</name>
    <dbReference type="NCBI Taxonomy" id="1484693"/>
    <lineage>
        <taxon>Bacteria</taxon>
        <taxon>Pseudomonadati</taxon>
        <taxon>Pseudomonadota</taxon>
        <taxon>Betaproteobacteria</taxon>
        <taxon>Burkholderiales</taxon>
        <taxon>Comamonadaceae</taxon>
        <taxon>Rhodoferax</taxon>
    </lineage>
</organism>
<dbReference type="InterPro" id="IPR011330">
    <property type="entry name" value="Glyco_hydro/deAcase_b/a-brl"/>
</dbReference>
<reference evidence="3 4" key="1">
    <citation type="submission" date="2017-01" db="EMBL/GenBank/DDBJ databases">
        <authorList>
            <person name="Mah S.A."/>
            <person name="Swanson W.J."/>
            <person name="Moy G.W."/>
            <person name="Vacquier V.D."/>
        </authorList>
    </citation>
    <scope>NUCLEOTIDE SEQUENCE [LARGE SCALE GENOMIC DNA]</scope>
    <source>
        <strain evidence="3 4">DSM 22694</strain>
    </source>
</reference>
<dbReference type="KEGG" id="rsb:RS694_06750"/>
<dbReference type="GO" id="GO:0005975">
    <property type="term" value="P:carbohydrate metabolic process"/>
    <property type="evidence" value="ECO:0007669"/>
    <property type="project" value="InterPro"/>
</dbReference>
<dbReference type="Gene3D" id="3.20.20.370">
    <property type="entry name" value="Glycoside hydrolase/deacetylase"/>
    <property type="match status" value="1"/>
</dbReference>
<evidence type="ECO:0000259" key="2">
    <source>
        <dbReference type="PROSITE" id="PS51677"/>
    </source>
</evidence>